<dbReference type="Pfam" id="PF24961">
    <property type="entry name" value="NfeD_membrane"/>
    <property type="match status" value="1"/>
</dbReference>
<evidence type="ECO:0000259" key="7">
    <source>
        <dbReference type="Pfam" id="PF24961"/>
    </source>
</evidence>
<keyword evidence="9" id="KW-1185">Reference proteome</keyword>
<gene>
    <name evidence="8" type="ORF">H0921_08175</name>
</gene>
<name>A0A7V8VDU9_9BACT</name>
<evidence type="ECO:0000256" key="5">
    <source>
        <dbReference type="SAM" id="Phobius"/>
    </source>
</evidence>
<evidence type="ECO:0000256" key="2">
    <source>
        <dbReference type="ARBA" id="ARBA00022692"/>
    </source>
</evidence>
<organism evidence="8 9">
    <name type="scientific">Thermogemmata fonticola</name>
    <dbReference type="NCBI Taxonomy" id="2755323"/>
    <lineage>
        <taxon>Bacteria</taxon>
        <taxon>Pseudomonadati</taxon>
        <taxon>Planctomycetota</taxon>
        <taxon>Planctomycetia</taxon>
        <taxon>Gemmatales</taxon>
        <taxon>Gemmataceae</taxon>
        <taxon>Thermogemmata</taxon>
    </lineage>
</organism>
<feature type="domain" description="NfeD-like C-terminal" evidence="6">
    <location>
        <begin position="683"/>
        <end position="737"/>
    </location>
</feature>
<feature type="transmembrane region" description="Helical" evidence="5">
    <location>
        <begin position="568"/>
        <end position="590"/>
    </location>
</feature>
<dbReference type="Gene3D" id="2.40.50.140">
    <property type="entry name" value="Nucleic acid-binding proteins"/>
    <property type="match status" value="1"/>
</dbReference>
<keyword evidence="2 5" id="KW-0812">Transmembrane</keyword>
<dbReference type="RefSeq" id="WP_194537560.1">
    <property type="nucleotide sequence ID" value="NZ_JACEFB010000004.1"/>
</dbReference>
<comment type="subcellular location">
    <subcellularLocation>
        <location evidence="1">Membrane</location>
        <topology evidence="1">Multi-pass membrane protein</topology>
    </subcellularLocation>
</comment>
<dbReference type="InterPro" id="IPR056739">
    <property type="entry name" value="NfeD_membrane"/>
</dbReference>
<dbReference type="EMBL" id="JACEFB010000004">
    <property type="protein sequence ID" value="MBA2226136.1"/>
    <property type="molecule type" value="Genomic_DNA"/>
</dbReference>
<dbReference type="PANTHER" id="PTHR33507:SF3">
    <property type="entry name" value="INNER MEMBRANE PROTEIN YBBJ"/>
    <property type="match status" value="1"/>
</dbReference>
<evidence type="ECO:0000313" key="9">
    <source>
        <dbReference type="Proteomes" id="UP000542342"/>
    </source>
</evidence>
<dbReference type="Gene3D" id="3.90.226.10">
    <property type="entry name" value="2-enoyl-CoA Hydratase, Chain A, domain 1"/>
    <property type="match status" value="1"/>
</dbReference>
<evidence type="ECO:0008006" key="10">
    <source>
        <dbReference type="Google" id="ProtNLM"/>
    </source>
</evidence>
<feature type="transmembrane region" description="Helical" evidence="5">
    <location>
        <begin position="628"/>
        <end position="651"/>
    </location>
</feature>
<protein>
    <recommendedName>
        <fullName evidence="10">NfeD-like C-terminal domain-containing protein</fullName>
    </recommendedName>
</protein>
<feature type="transmembrane region" description="Helical" evidence="5">
    <location>
        <begin position="597"/>
        <end position="616"/>
    </location>
</feature>
<evidence type="ECO:0000313" key="8">
    <source>
        <dbReference type="EMBL" id="MBA2226136.1"/>
    </source>
</evidence>
<dbReference type="InterPro" id="IPR012340">
    <property type="entry name" value="NA-bd_OB-fold"/>
</dbReference>
<feature type="transmembrane region" description="Helical" evidence="5">
    <location>
        <begin position="543"/>
        <end position="562"/>
    </location>
</feature>
<dbReference type="AlphaFoldDB" id="A0A7V8VDU9"/>
<sequence>MMGRGAAVTGGSRFRRPAVELWTSLALLLAAASGPAAQPEVSEGLFITVPSPITSEAVERIQKQIEAREHGGRSLGVIVFDFNPDGKPAWTARPGVCSDLTNLIRSLRGRATTVAYVHNKVSGHTVMPVLACDEIVMGRNGALGEITGPGIEPPRTEYEGYFLRGDPRFGEQRFALIKKMYDPQVQLRKASARKDPNQKAYVDARDPNVEKLYVGLEPVRGVADNTVGLYTAEVARDVGLRRGALVESRAEVAEMYGLPAAVVRDDPLGGRTPEVFTYVLRGNVDGAMRESVQRVLRNVRSRGGNVLILELHCGGNDLVAARGLAEDLRAAQSGDQPLQIIAFIPESAPAAGTVVALGCTQIVMTLPKPPEGGGEPLPSATLGDFSRYVESAPPKDIEAHRLSLRELARLQGYPEVLIDGMLDRQVEIVRAVRKDDARQRRLMTRADLEAQQNEWQLDKVIKHPGEWLVLDAALAKDIGVARYTVTGKQVSEVATLFGFRELRPADPGWLDRFAEFLRKPVVTVLLVVIGFTGLILELKVPGLTVPGIVAALCFILVFWSQSRFSGQTFVLALLLFLLGLVLVGIEIFVLPGFGAPGLFGILSMLAGLALVTFDRLPESGAEWGQLGWRILMYLLAMLGALLSAFLIARFLPKVPYANRLILEAPAERGERAVEFLPGAEEAAELLGAIGTSHTPLRPAGVVRFGDKFVDVVSDGSFIPAGTRVQVIQVEGTRIVVKEV</sequence>
<accession>A0A7V8VDU9</accession>
<proteinExistence type="predicted"/>
<reference evidence="8 9" key="1">
    <citation type="submission" date="2020-07" db="EMBL/GenBank/DDBJ databases">
        <title>Thermogemmata thermophila gen. nov., sp. nov., a novel moderate thermophilic planctomycete from a Kamchatka hot spring.</title>
        <authorList>
            <person name="Elcheninov A.G."/>
            <person name="Podosokorskaya O.A."/>
            <person name="Kovaleva O.L."/>
            <person name="Novikov A."/>
            <person name="Bonch-Osmolovskaya E.A."/>
            <person name="Toshchakov S.V."/>
            <person name="Kublanov I.V."/>
        </authorList>
    </citation>
    <scope>NUCLEOTIDE SEQUENCE [LARGE SCALE GENOMIC DNA]</scope>
    <source>
        <strain evidence="8 9">2918</strain>
    </source>
</reference>
<evidence type="ECO:0000256" key="1">
    <source>
        <dbReference type="ARBA" id="ARBA00004141"/>
    </source>
</evidence>
<dbReference type="Pfam" id="PF01957">
    <property type="entry name" value="NfeD"/>
    <property type="match status" value="1"/>
</dbReference>
<feature type="domain" description="NfeD integral membrane" evidence="7">
    <location>
        <begin position="522"/>
        <end position="648"/>
    </location>
</feature>
<keyword evidence="3 5" id="KW-1133">Transmembrane helix</keyword>
<evidence type="ECO:0000256" key="4">
    <source>
        <dbReference type="ARBA" id="ARBA00023136"/>
    </source>
</evidence>
<comment type="caution">
    <text evidence="8">The sequence shown here is derived from an EMBL/GenBank/DDBJ whole genome shotgun (WGS) entry which is preliminary data.</text>
</comment>
<evidence type="ECO:0000256" key="3">
    <source>
        <dbReference type="ARBA" id="ARBA00022989"/>
    </source>
</evidence>
<dbReference type="InterPro" id="IPR002810">
    <property type="entry name" value="NfeD-like_C"/>
</dbReference>
<dbReference type="GO" id="GO:0005886">
    <property type="term" value="C:plasma membrane"/>
    <property type="evidence" value="ECO:0007669"/>
    <property type="project" value="TreeGrafter"/>
</dbReference>
<evidence type="ECO:0000259" key="6">
    <source>
        <dbReference type="Pfam" id="PF01957"/>
    </source>
</evidence>
<dbReference type="PANTHER" id="PTHR33507">
    <property type="entry name" value="INNER MEMBRANE PROTEIN YBBJ"/>
    <property type="match status" value="1"/>
</dbReference>
<dbReference type="Proteomes" id="UP000542342">
    <property type="component" value="Unassembled WGS sequence"/>
</dbReference>
<keyword evidence="4 5" id="KW-0472">Membrane</keyword>
<dbReference type="InterPro" id="IPR052165">
    <property type="entry name" value="Membrane_assoc_protease"/>
</dbReference>